<evidence type="ECO:0000313" key="5">
    <source>
        <dbReference type="EMBL" id="MCL7047522.1"/>
    </source>
</evidence>
<organism evidence="5 6">
    <name type="scientific">Papaver nudicaule</name>
    <name type="common">Iceland poppy</name>
    <dbReference type="NCBI Taxonomy" id="74823"/>
    <lineage>
        <taxon>Eukaryota</taxon>
        <taxon>Viridiplantae</taxon>
        <taxon>Streptophyta</taxon>
        <taxon>Embryophyta</taxon>
        <taxon>Tracheophyta</taxon>
        <taxon>Spermatophyta</taxon>
        <taxon>Magnoliopsida</taxon>
        <taxon>Ranunculales</taxon>
        <taxon>Papaveraceae</taxon>
        <taxon>Papaveroideae</taxon>
        <taxon>Papaver</taxon>
    </lineage>
</organism>
<dbReference type="PANTHER" id="PTHR42898">
    <property type="entry name" value="TROPINONE REDUCTASE"/>
    <property type="match status" value="1"/>
</dbReference>
<evidence type="ECO:0000256" key="4">
    <source>
        <dbReference type="ARBA" id="ARBA00071098"/>
    </source>
</evidence>
<dbReference type="InterPro" id="IPR036291">
    <property type="entry name" value="NAD(P)-bd_dom_sf"/>
</dbReference>
<keyword evidence="6" id="KW-1185">Reference proteome</keyword>
<dbReference type="PROSITE" id="PS00061">
    <property type="entry name" value="ADH_SHORT"/>
    <property type="match status" value="1"/>
</dbReference>
<evidence type="ECO:0000256" key="2">
    <source>
        <dbReference type="ARBA" id="ARBA00023002"/>
    </source>
</evidence>
<dbReference type="GO" id="GO:0120529">
    <property type="term" value="F:secoisolariciresinol dehydrogenase activity"/>
    <property type="evidence" value="ECO:0007669"/>
    <property type="project" value="UniProtKB-EC"/>
</dbReference>
<dbReference type="Pfam" id="PF13561">
    <property type="entry name" value="adh_short_C2"/>
    <property type="match status" value="1"/>
</dbReference>
<dbReference type="PANTHER" id="PTHR42898:SF6">
    <property type="entry name" value="NADP-DEPENDENT MANNITOL DEHYDROGENASE"/>
    <property type="match status" value="1"/>
</dbReference>
<keyword evidence="1" id="KW-0521">NADP</keyword>
<dbReference type="InterPro" id="IPR020904">
    <property type="entry name" value="Sc_DH/Rdtase_CS"/>
</dbReference>
<protein>
    <recommendedName>
        <fullName evidence="4">Secoisolariciresinol dehydrogenase</fullName>
        <ecNumber evidence="3">1.1.1.331</ecNumber>
    </recommendedName>
</protein>
<dbReference type="SUPFAM" id="SSF51735">
    <property type="entry name" value="NAD(P)-binding Rossmann-fold domains"/>
    <property type="match status" value="1"/>
</dbReference>
<sequence>MANNVADAGKWSLEGKTALVTGAAKGMGHAIVEELAGFGATIHICDLTEEAIEKCLKDWKEKGYNVTGSVCDASVPAERKKLIETVSTVFDGKLDILVNNVGTAIFKDALDFTEEDHTKIFATVFDSGYYLSMLAHPLLKASGSGSIVFISSVAGVVGLPLLSNYAACKGAINQVTKNFAVEWAKDNIRVNSVAPWFIRTSLVESKLQEEGFEEAIINRTPLKRVGKTTEVSPMVAFLCLPAASYVTGQVICVDGGLTVNGF</sequence>
<gene>
    <name evidence="5" type="ORF">MKW94_002008</name>
</gene>
<name>A0AA41VU96_PAPNU</name>
<evidence type="ECO:0000256" key="1">
    <source>
        <dbReference type="ARBA" id="ARBA00022857"/>
    </source>
</evidence>
<dbReference type="PRINTS" id="PR00080">
    <property type="entry name" value="SDRFAMILY"/>
</dbReference>
<reference evidence="5" key="1">
    <citation type="submission" date="2022-03" db="EMBL/GenBank/DDBJ databases">
        <title>A functionally conserved STORR gene fusion in Papaver species that diverged 16.8 million years ago.</title>
        <authorList>
            <person name="Catania T."/>
        </authorList>
    </citation>
    <scope>NUCLEOTIDE SEQUENCE</scope>
    <source>
        <strain evidence="5">S-191538</strain>
    </source>
</reference>
<dbReference type="Proteomes" id="UP001177140">
    <property type="component" value="Unassembled WGS sequence"/>
</dbReference>
<keyword evidence="2" id="KW-0560">Oxidoreductase</keyword>
<dbReference type="InterPro" id="IPR002347">
    <property type="entry name" value="SDR_fam"/>
</dbReference>
<dbReference type="AlphaFoldDB" id="A0AA41VU96"/>
<dbReference type="GO" id="GO:0009807">
    <property type="term" value="P:lignan biosynthetic process"/>
    <property type="evidence" value="ECO:0007669"/>
    <property type="project" value="UniProtKB-ARBA"/>
</dbReference>
<dbReference type="EC" id="1.1.1.331" evidence="3"/>
<evidence type="ECO:0000313" key="6">
    <source>
        <dbReference type="Proteomes" id="UP001177140"/>
    </source>
</evidence>
<dbReference type="PRINTS" id="PR00081">
    <property type="entry name" value="GDHRDH"/>
</dbReference>
<evidence type="ECO:0000256" key="3">
    <source>
        <dbReference type="ARBA" id="ARBA00066949"/>
    </source>
</evidence>
<dbReference type="InterPro" id="IPR045000">
    <property type="entry name" value="TR"/>
</dbReference>
<comment type="caution">
    <text evidence="5">The sequence shown here is derived from an EMBL/GenBank/DDBJ whole genome shotgun (WGS) entry which is preliminary data.</text>
</comment>
<dbReference type="FunFam" id="3.40.50.720:FF:000084">
    <property type="entry name" value="Short-chain dehydrogenase reductase"/>
    <property type="match status" value="1"/>
</dbReference>
<dbReference type="EMBL" id="JAJJMA010293799">
    <property type="protein sequence ID" value="MCL7047522.1"/>
    <property type="molecule type" value="Genomic_DNA"/>
</dbReference>
<accession>A0AA41VU96</accession>
<dbReference type="Gene3D" id="3.40.50.720">
    <property type="entry name" value="NAD(P)-binding Rossmann-like Domain"/>
    <property type="match status" value="1"/>
</dbReference>
<proteinExistence type="predicted"/>